<reference evidence="2 3" key="1">
    <citation type="submission" date="2021-07" db="EMBL/GenBank/DDBJ databases">
        <authorList>
            <person name="Palmer J.M."/>
        </authorList>
    </citation>
    <scope>NUCLEOTIDE SEQUENCE [LARGE SCALE GENOMIC DNA]</scope>
    <source>
        <strain evidence="2 3">AT_MEX2019</strain>
        <tissue evidence="2">Muscle</tissue>
    </source>
</reference>
<evidence type="ECO:0000313" key="2">
    <source>
        <dbReference type="EMBL" id="MED6234453.1"/>
    </source>
</evidence>
<sequence>LRFTLTRLLGNRSYAEGLYIFLVYAVYNSEVRNAIKRIKEKRKALSFTNCSQPTSFLPSQRAPITPWSRSPPTSSSPETSETSGPFSSTSTSLVIKN</sequence>
<gene>
    <name evidence="2" type="ORF">ATANTOWER_030404</name>
</gene>
<organism evidence="2 3">
    <name type="scientific">Ataeniobius toweri</name>
    <dbReference type="NCBI Taxonomy" id="208326"/>
    <lineage>
        <taxon>Eukaryota</taxon>
        <taxon>Metazoa</taxon>
        <taxon>Chordata</taxon>
        <taxon>Craniata</taxon>
        <taxon>Vertebrata</taxon>
        <taxon>Euteleostomi</taxon>
        <taxon>Actinopterygii</taxon>
        <taxon>Neopterygii</taxon>
        <taxon>Teleostei</taxon>
        <taxon>Neoteleostei</taxon>
        <taxon>Acanthomorphata</taxon>
        <taxon>Ovalentaria</taxon>
        <taxon>Atherinomorphae</taxon>
        <taxon>Cyprinodontiformes</taxon>
        <taxon>Goodeidae</taxon>
        <taxon>Ataeniobius</taxon>
    </lineage>
</organism>
<dbReference type="EMBL" id="JAHUTI010008148">
    <property type="protein sequence ID" value="MED6234453.1"/>
    <property type="molecule type" value="Genomic_DNA"/>
</dbReference>
<accession>A0ABU7A904</accession>
<comment type="caution">
    <text evidence="2">The sequence shown here is derived from an EMBL/GenBank/DDBJ whole genome shotgun (WGS) entry which is preliminary data.</text>
</comment>
<feature type="non-terminal residue" evidence="2">
    <location>
        <position position="1"/>
    </location>
</feature>
<name>A0ABU7A904_9TELE</name>
<evidence type="ECO:0000256" key="1">
    <source>
        <dbReference type="SAM" id="MobiDB-lite"/>
    </source>
</evidence>
<feature type="region of interest" description="Disordered" evidence="1">
    <location>
        <begin position="50"/>
        <end position="97"/>
    </location>
</feature>
<keyword evidence="3" id="KW-1185">Reference proteome</keyword>
<evidence type="ECO:0000313" key="3">
    <source>
        <dbReference type="Proteomes" id="UP001345963"/>
    </source>
</evidence>
<protein>
    <submittedName>
        <fullName evidence="2">Uncharacterized protein</fullName>
    </submittedName>
</protein>
<feature type="non-terminal residue" evidence="2">
    <location>
        <position position="97"/>
    </location>
</feature>
<proteinExistence type="predicted"/>
<dbReference type="Proteomes" id="UP001345963">
    <property type="component" value="Unassembled WGS sequence"/>
</dbReference>
<feature type="compositionally biased region" description="Low complexity" evidence="1">
    <location>
        <begin position="63"/>
        <end position="97"/>
    </location>
</feature>